<feature type="region of interest" description="Disordered" evidence="1">
    <location>
        <begin position="47"/>
        <end position="131"/>
    </location>
</feature>
<evidence type="ECO:0000256" key="1">
    <source>
        <dbReference type="SAM" id="MobiDB-lite"/>
    </source>
</evidence>
<comment type="caution">
    <text evidence="2">The sequence shown here is derived from an EMBL/GenBank/DDBJ whole genome shotgun (WGS) entry which is preliminary data.</text>
</comment>
<evidence type="ECO:0000313" key="2">
    <source>
        <dbReference type="EMBL" id="KAI5329593.1"/>
    </source>
</evidence>
<name>A0AAD4VS55_PRUDU</name>
<evidence type="ECO:0000313" key="3">
    <source>
        <dbReference type="Proteomes" id="UP001054821"/>
    </source>
</evidence>
<dbReference type="Proteomes" id="UP001054821">
    <property type="component" value="Chromosome 5"/>
</dbReference>
<dbReference type="EMBL" id="JAJFAZ020000005">
    <property type="protein sequence ID" value="KAI5329593.1"/>
    <property type="molecule type" value="Genomic_DNA"/>
</dbReference>
<proteinExistence type="predicted"/>
<dbReference type="AlphaFoldDB" id="A0AAD4VS55"/>
<sequence>MFFVLASRTRAALDDRNKCSSRHLLAEPARLTFFYTLKWSNGAAGSASKCRLEHRTRSNDPACSGHQEPLQPRSREETNSGGGNNEKPTTDLKTSPEDGGGHNGKPTTDLKTSTEGGNGPNGKPDGGATQDLKPTKYLRKLFHNLLENSTFSSPLRRTSTSTVSSLDMSLIENRAFNMCGCIGIHIHNFMKG</sequence>
<feature type="compositionally biased region" description="Basic and acidic residues" evidence="1">
    <location>
        <begin position="88"/>
        <end position="100"/>
    </location>
</feature>
<gene>
    <name evidence="2" type="ORF">L3X38_028990</name>
</gene>
<reference evidence="2 3" key="1">
    <citation type="journal article" date="2022" name="G3 (Bethesda)">
        <title>Whole-genome sequence and methylome profiling of the almond [Prunus dulcis (Mill.) D.A. Webb] cultivar 'Nonpareil'.</title>
        <authorList>
            <person name="D'Amico-Willman K.M."/>
            <person name="Ouma W.Z."/>
            <person name="Meulia T."/>
            <person name="Sideli G.M."/>
            <person name="Gradziel T.M."/>
            <person name="Fresnedo-Ramirez J."/>
        </authorList>
    </citation>
    <scope>NUCLEOTIDE SEQUENCE [LARGE SCALE GENOMIC DNA]</scope>
    <source>
        <strain evidence="2">Clone GOH B32 T37-40</strain>
    </source>
</reference>
<keyword evidence="3" id="KW-1185">Reference proteome</keyword>
<protein>
    <submittedName>
        <fullName evidence="2">Uncharacterized protein</fullName>
    </submittedName>
</protein>
<accession>A0AAD4VS55</accession>
<feature type="compositionally biased region" description="Polar residues" evidence="1">
    <location>
        <begin position="105"/>
        <end position="115"/>
    </location>
</feature>
<organism evidence="2 3">
    <name type="scientific">Prunus dulcis</name>
    <name type="common">Almond</name>
    <name type="synonym">Amygdalus dulcis</name>
    <dbReference type="NCBI Taxonomy" id="3755"/>
    <lineage>
        <taxon>Eukaryota</taxon>
        <taxon>Viridiplantae</taxon>
        <taxon>Streptophyta</taxon>
        <taxon>Embryophyta</taxon>
        <taxon>Tracheophyta</taxon>
        <taxon>Spermatophyta</taxon>
        <taxon>Magnoliopsida</taxon>
        <taxon>eudicotyledons</taxon>
        <taxon>Gunneridae</taxon>
        <taxon>Pentapetalae</taxon>
        <taxon>rosids</taxon>
        <taxon>fabids</taxon>
        <taxon>Rosales</taxon>
        <taxon>Rosaceae</taxon>
        <taxon>Amygdaloideae</taxon>
        <taxon>Amygdaleae</taxon>
        <taxon>Prunus</taxon>
    </lineage>
</organism>